<feature type="domain" description="FMN hydroxy acid dehydrogenase" evidence="5">
    <location>
        <begin position="1"/>
        <end position="180"/>
    </location>
</feature>
<keyword evidence="4" id="KW-0560">Oxidoreductase</keyword>
<dbReference type="Pfam" id="PF01070">
    <property type="entry name" value="FMN_dh"/>
    <property type="match status" value="1"/>
</dbReference>
<keyword evidence="7" id="KW-1185">Reference proteome</keyword>
<dbReference type="PROSITE" id="PS51349">
    <property type="entry name" value="FMN_HYDROXY_ACID_DH_2"/>
    <property type="match status" value="1"/>
</dbReference>
<evidence type="ECO:0000256" key="4">
    <source>
        <dbReference type="ARBA" id="ARBA00023002"/>
    </source>
</evidence>
<dbReference type="PANTHER" id="PTHR10578:SF107">
    <property type="entry name" value="2-HYDROXYACID OXIDASE 1"/>
    <property type="match status" value="1"/>
</dbReference>
<gene>
    <name evidence="6" type="ORF">NA56DRAFT_533749</name>
</gene>
<dbReference type="EMBL" id="KZ613472">
    <property type="protein sequence ID" value="PMD24558.1"/>
    <property type="molecule type" value="Genomic_DNA"/>
</dbReference>
<dbReference type="GO" id="GO:0016491">
    <property type="term" value="F:oxidoreductase activity"/>
    <property type="evidence" value="ECO:0007669"/>
    <property type="project" value="UniProtKB-KW"/>
</dbReference>
<evidence type="ECO:0000313" key="7">
    <source>
        <dbReference type="Proteomes" id="UP000235672"/>
    </source>
</evidence>
<feature type="non-terminal residue" evidence="6">
    <location>
        <position position="1"/>
    </location>
</feature>
<proteinExistence type="predicted"/>
<dbReference type="AlphaFoldDB" id="A0A2J6QE89"/>
<dbReference type="InterPro" id="IPR013785">
    <property type="entry name" value="Aldolase_TIM"/>
</dbReference>
<dbReference type="Gene3D" id="3.20.20.70">
    <property type="entry name" value="Aldolase class I"/>
    <property type="match status" value="1"/>
</dbReference>
<evidence type="ECO:0000256" key="2">
    <source>
        <dbReference type="ARBA" id="ARBA00022630"/>
    </source>
</evidence>
<dbReference type="OrthoDB" id="1925334at2759"/>
<feature type="non-terminal residue" evidence="6">
    <location>
        <position position="180"/>
    </location>
</feature>
<dbReference type="STRING" id="1745343.A0A2J6QE89"/>
<evidence type="ECO:0000259" key="5">
    <source>
        <dbReference type="PROSITE" id="PS51349"/>
    </source>
</evidence>
<evidence type="ECO:0000313" key="6">
    <source>
        <dbReference type="EMBL" id="PMD24558.1"/>
    </source>
</evidence>
<sequence>HLHLANTRDTNATKSREPTVNRLLMDTRTASQAKVIRKNAEKTIHSAELTWDVLTKEIIPKGIMAPDDGRLVVERGDDAIVVSNHGGCQIDCVASMLEVLPNVTEAVDGKIPVLLDGGVRRGGDVFKAIALGADLSLIGRLVIWDLGYKGQEGVERELSRTMALAGVANIADIEKVALHV</sequence>
<evidence type="ECO:0000256" key="1">
    <source>
        <dbReference type="ARBA" id="ARBA00001917"/>
    </source>
</evidence>
<comment type="cofactor">
    <cofactor evidence="1">
        <name>FMN</name>
        <dbReference type="ChEBI" id="CHEBI:58210"/>
    </cofactor>
</comment>
<dbReference type="SUPFAM" id="SSF51395">
    <property type="entry name" value="FMN-linked oxidoreductases"/>
    <property type="match status" value="1"/>
</dbReference>
<protein>
    <submittedName>
        <fullName evidence="6">FMN-linked oxidoreductase</fullName>
    </submittedName>
</protein>
<dbReference type="InterPro" id="IPR037396">
    <property type="entry name" value="FMN_HAD"/>
</dbReference>
<organism evidence="6 7">
    <name type="scientific">Hyaloscypha hepaticicola</name>
    <dbReference type="NCBI Taxonomy" id="2082293"/>
    <lineage>
        <taxon>Eukaryota</taxon>
        <taxon>Fungi</taxon>
        <taxon>Dikarya</taxon>
        <taxon>Ascomycota</taxon>
        <taxon>Pezizomycotina</taxon>
        <taxon>Leotiomycetes</taxon>
        <taxon>Helotiales</taxon>
        <taxon>Hyaloscyphaceae</taxon>
        <taxon>Hyaloscypha</taxon>
    </lineage>
</organism>
<keyword evidence="2" id="KW-0285">Flavoprotein</keyword>
<accession>A0A2J6QE89</accession>
<dbReference type="InterPro" id="IPR000262">
    <property type="entry name" value="FMN-dep_DH"/>
</dbReference>
<dbReference type="PANTHER" id="PTHR10578">
    <property type="entry name" value="S -2-HYDROXY-ACID OXIDASE-RELATED"/>
    <property type="match status" value="1"/>
</dbReference>
<reference evidence="6 7" key="1">
    <citation type="submission" date="2016-05" db="EMBL/GenBank/DDBJ databases">
        <title>A degradative enzymes factory behind the ericoid mycorrhizal symbiosis.</title>
        <authorList>
            <consortium name="DOE Joint Genome Institute"/>
            <person name="Martino E."/>
            <person name="Morin E."/>
            <person name="Grelet G."/>
            <person name="Kuo A."/>
            <person name="Kohler A."/>
            <person name="Daghino S."/>
            <person name="Barry K."/>
            <person name="Choi C."/>
            <person name="Cichocki N."/>
            <person name="Clum A."/>
            <person name="Copeland A."/>
            <person name="Hainaut M."/>
            <person name="Haridas S."/>
            <person name="Labutti K."/>
            <person name="Lindquist E."/>
            <person name="Lipzen A."/>
            <person name="Khouja H.-R."/>
            <person name="Murat C."/>
            <person name="Ohm R."/>
            <person name="Olson A."/>
            <person name="Spatafora J."/>
            <person name="Veneault-Fourrey C."/>
            <person name="Henrissat B."/>
            <person name="Grigoriev I."/>
            <person name="Martin F."/>
            <person name="Perotto S."/>
        </authorList>
    </citation>
    <scope>NUCLEOTIDE SEQUENCE [LARGE SCALE GENOMIC DNA]</scope>
    <source>
        <strain evidence="6 7">UAMH 7357</strain>
    </source>
</reference>
<keyword evidence="3" id="KW-0288">FMN</keyword>
<name>A0A2J6QE89_9HELO</name>
<evidence type="ECO:0000256" key="3">
    <source>
        <dbReference type="ARBA" id="ARBA00022643"/>
    </source>
</evidence>
<dbReference type="Proteomes" id="UP000235672">
    <property type="component" value="Unassembled WGS sequence"/>
</dbReference>